<dbReference type="EMBL" id="OU015567">
    <property type="protein sequence ID" value="CAG5110147.1"/>
    <property type="molecule type" value="Genomic_DNA"/>
</dbReference>
<dbReference type="Proteomes" id="UP001158576">
    <property type="component" value="Chromosome 2"/>
</dbReference>
<evidence type="ECO:0000313" key="2">
    <source>
        <dbReference type="EMBL" id="CAG5110147.1"/>
    </source>
</evidence>
<protein>
    <submittedName>
        <fullName evidence="2">Oidioi.mRNA.OKI2018_I69.chr2.g4579.t1.cds</fullName>
    </submittedName>
</protein>
<evidence type="ECO:0000313" key="3">
    <source>
        <dbReference type="Proteomes" id="UP001158576"/>
    </source>
</evidence>
<proteinExistence type="predicted"/>
<reference evidence="2 3" key="1">
    <citation type="submission" date="2021-04" db="EMBL/GenBank/DDBJ databases">
        <authorList>
            <person name="Bliznina A."/>
        </authorList>
    </citation>
    <scope>NUCLEOTIDE SEQUENCE [LARGE SCALE GENOMIC DNA]</scope>
</reference>
<organism evidence="2 3">
    <name type="scientific">Oikopleura dioica</name>
    <name type="common">Tunicate</name>
    <dbReference type="NCBI Taxonomy" id="34765"/>
    <lineage>
        <taxon>Eukaryota</taxon>
        <taxon>Metazoa</taxon>
        <taxon>Chordata</taxon>
        <taxon>Tunicata</taxon>
        <taxon>Appendicularia</taxon>
        <taxon>Copelata</taxon>
        <taxon>Oikopleuridae</taxon>
        <taxon>Oikopleura</taxon>
    </lineage>
</organism>
<evidence type="ECO:0000259" key="1">
    <source>
        <dbReference type="Pfam" id="PF06119"/>
    </source>
</evidence>
<name>A0ABN7SXC9_OIKDI</name>
<dbReference type="Pfam" id="PF06119">
    <property type="entry name" value="NIDO"/>
    <property type="match status" value="1"/>
</dbReference>
<gene>
    <name evidence="2" type="ORF">OKIOD_LOCUS13344</name>
</gene>
<dbReference type="InterPro" id="IPR003886">
    <property type="entry name" value="NIDO_dom"/>
</dbReference>
<accession>A0ABN7SXC9</accession>
<feature type="domain" description="NIDO" evidence="1">
    <location>
        <begin position="50"/>
        <end position="186"/>
    </location>
</feature>
<sequence length="594" mass="63787">MKLLTAALAQAAQGTLLVSDFNTGTQLSSAFADVTLSTPLELFGTREFTNVYVNEAGSVSFDKEFLNINAGSQTLQPSDPHKIVIGPYLGDFASVTTYYDQTLSTASKSAVDAFVQTHSSYPTYASSYNLVVTWDSATGGTGTPGSSQLVLTSNGGLHFALLSYDSTTPDFSTAQGNNGADAYAGILTHKGRDALCLSTISDATDGGNEQYLFSLVDFLSCTHSASFSECGEYKNDYNEQYQTELVYKTVASSSSLGFFWEAIASCYDGFAIDASGNKKFPAQCIYEADQYYTSWSTPINPRTSETYRCKQVTNTFVQINAVSISLDALGNTPFSLLAGIDVTKLTTLGQLLWLVLLKFAVAMQINDNLSLPNSMHIDGVRRIVRREADDISRMRRAVTTPTGPDFIDLLDELGVWMDTSSFNNFADITTALNDIAVATDALNSDIDSIDFTVGVDAFLPIRPYHQTGVTAAEIKQMVVDAITVTADVTVNTGNVDNLISDIDTQISGELNEVLASSSCLGGNKNIPSQPNPLWVKPDQCCGSKPIASAQHGCCQLSNGNLRYFLLDSQSCCNGQIVAAGDPSCTTTVEEVDIM</sequence>
<keyword evidence="3" id="KW-1185">Reference proteome</keyword>